<keyword evidence="6 11" id="KW-0658">Purine biosynthesis</keyword>
<feature type="domain" description="Phosphoribosylformylglycinamidine synthase linker" evidence="13">
    <location>
        <begin position="170"/>
        <end position="219"/>
    </location>
</feature>
<evidence type="ECO:0000256" key="1">
    <source>
        <dbReference type="ARBA" id="ARBA00004920"/>
    </source>
</evidence>
<dbReference type="SUPFAM" id="SSF56042">
    <property type="entry name" value="PurM C-terminal domain-like"/>
    <property type="match status" value="2"/>
</dbReference>
<dbReference type="Pfam" id="PF02769">
    <property type="entry name" value="AIRS_C"/>
    <property type="match status" value="2"/>
</dbReference>
<evidence type="ECO:0000259" key="15">
    <source>
        <dbReference type="Pfam" id="PF22689"/>
    </source>
</evidence>
<feature type="active site" description="Nucleophile" evidence="11">
    <location>
        <position position="1155"/>
    </location>
</feature>
<feature type="binding site" evidence="11">
    <location>
        <position position="905"/>
    </location>
    <ligand>
        <name>Mg(2+)</name>
        <dbReference type="ChEBI" id="CHEBI:18420"/>
    </ligand>
</feature>
<evidence type="ECO:0000313" key="17">
    <source>
        <dbReference type="Proteomes" id="UP000610558"/>
    </source>
</evidence>
<dbReference type="GO" id="GO:0046872">
    <property type="term" value="F:metal ion binding"/>
    <property type="evidence" value="ECO:0007669"/>
    <property type="project" value="UniProtKB-KW"/>
</dbReference>
<dbReference type="Gene3D" id="3.90.650.10">
    <property type="entry name" value="PurM-like C-terminal domain"/>
    <property type="match status" value="2"/>
</dbReference>
<comment type="caution">
    <text evidence="16">The sequence shown here is derived from an EMBL/GenBank/DDBJ whole genome shotgun (WGS) entry which is preliminary data.</text>
</comment>
<proteinExistence type="inferred from homology"/>
<evidence type="ECO:0000256" key="10">
    <source>
        <dbReference type="ARBA" id="ARBA00052585"/>
    </source>
</evidence>
<dbReference type="EC" id="6.3.5.3" evidence="11"/>
<dbReference type="Gene3D" id="3.30.1330.10">
    <property type="entry name" value="PurM-like, N-terminal domain"/>
    <property type="match status" value="2"/>
</dbReference>
<dbReference type="SUPFAM" id="SSF55326">
    <property type="entry name" value="PurM N-terminal domain-like"/>
    <property type="match status" value="2"/>
</dbReference>
<evidence type="ECO:0000256" key="6">
    <source>
        <dbReference type="ARBA" id="ARBA00022755"/>
    </source>
</evidence>
<dbReference type="InterPro" id="IPR010918">
    <property type="entry name" value="PurM-like_C_dom"/>
</dbReference>
<keyword evidence="3 11" id="KW-0436">Ligase</keyword>
<feature type="binding site" evidence="11">
    <location>
        <position position="907"/>
    </location>
    <ligand>
        <name>ATP</name>
        <dbReference type="ChEBI" id="CHEBI:30616"/>
    </ligand>
</feature>
<sequence length="1315" mass="141288">MLILPGAQALSDFRIEKLLASLQQQIPDIKGIHARFVHLAKCSETLSPEQLTVLSKLLVYGPAGEVEEPSGTAFFVVPRPGTISPWSSKATDIAKNCGLNMIQRLERGVLFTVEGPALTEAQTRLIKAAIHDRMVEVVLDSPDAAEILFSEQAPAPMGTVDVLGQGAPALVEANKTLGLALADDEIDYLADSFQQLGRNPNDVELMMFAQANSEHCRHKIFNASWTIDGEDQSLSLFKMIKNTNECGGEGVLSAYSDNAAVVAGPTTARFYPQTESTAYGFNEEAINILMKVETHNHPTAIAPFPGAGTGAGGEIRDEGAVGRGSKPKAGLTGFSVSNLQIPDFSHSWEQDYGKPGRIVTALDIMLEGPIGGAAFNNEFGRPNLCGYFRSYELDVNTASGSERRGYHKPIMIAGGYGNIKSEHVIKEPFAAGYQLVVLGGPAMLIGLGGGAASSMSSGQSSEDLDFASVQRQNPEIERRCQEVIDRCWAMAENNPIAFIHDVGAGGLSNAFPELVKDGGCGGHFELRNVPNDEPGMSPLEIWCNESQERYVIAIAPQDVDTFTAICGRERAPFSIVGEATEEKILRLGDRHFDNMPVDLPMSVLFGKPPKMHREVNRLPESLQPLNFDGVSVEQALDKLLCLPTIAAKHFLITIGDRSVTGMVHRDQMVGPWQVPVADCAVTTSGYQGYTGEAMSMGERTPAALVNAAASARMAVAEAITNIAATRIADISDVAVAASYQSGATPNIGSLADIKLSANWMCAAGVGDEDARLYDAVKTVGMEFCPALGITIPVGKDSMSMRTAWNENGEDKAVTAPMSLIISAFAPVCDVRKTVTPQLQLDAGESVLLAVNLAPGMQRLGASCLAQVYGQVGDAVADIENPALLSGFYNAMQNLLEAGDILSYHDRSDGGLLVTLLEMAFAGHCGLDVSLPEQGSALGALFAEEAGAVIQVRRDRVDAVLQVFADQGLSGDAVATIGQPVKGASVVVRFGDQEVLNADRLALQKRWTETSFRMQSLRDNPECAQQEYDSLTENDPGLSVNLTFNPAEDIAAPYINRGERPRIAILREQGVNGQMEMAAAFDRAGFAAFDVHMSDILEGRVSLEDFKGLAACGGFSYGDVLGAGEGWAKTVLFNARAREQFEQFFHRADSFALGVCNGCQMMSNLHELIPGAENWPRFVRNRSEQFEARFSLVEIPESPSILFSGMAGTQMPVAVAHGEGRAEFASADQLAQLQAGGQMSLRFIDNHLQATEQYPANPNGSPEGLTGVCSKDGRVTIMMPHPERVFRTISQSWAPKGSAEDSGWMRMFRNARVWVD</sequence>
<evidence type="ECO:0000256" key="2">
    <source>
        <dbReference type="ARBA" id="ARBA00008608"/>
    </source>
</evidence>
<evidence type="ECO:0000313" key="16">
    <source>
        <dbReference type="EMBL" id="MBD2859950.1"/>
    </source>
</evidence>
<keyword evidence="9 11" id="KW-0315">Glutamine amidotransferase</keyword>
<keyword evidence="4 11" id="KW-0479">Metal-binding</keyword>
<dbReference type="Pfam" id="PF18076">
    <property type="entry name" value="FGAR-AT_N"/>
    <property type="match status" value="1"/>
</dbReference>
<evidence type="ECO:0000256" key="4">
    <source>
        <dbReference type="ARBA" id="ARBA00022723"/>
    </source>
</evidence>
<dbReference type="PROSITE" id="PS51273">
    <property type="entry name" value="GATASE_TYPE_1"/>
    <property type="match status" value="1"/>
</dbReference>
<dbReference type="CDD" id="cd01740">
    <property type="entry name" value="GATase1_FGAR_AT"/>
    <property type="match status" value="1"/>
</dbReference>
<feature type="domain" description="FGAR-AT PurM N-terminal-like" evidence="15">
    <location>
        <begin position="648"/>
        <end position="741"/>
    </location>
</feature>
<dbReference type="InterPro" id="IPR036604">
    <property type="entry name" value="PurS-like_sf"/>
</dbReference>
<dbReference type="EMBL" id="JACXLD010000008">
    <property type="protein sequence ID" value="MBD2859950.1"/>
    <property type="molecule type" value="Genomic_DNA"/>
</dbReference>
<dbReference type="NCBIfam" id="NF003672">
    <property type="entry name" value="PRK05297.1"/>
    <property type="match status" value="2"/>
</dbReference>
<dbReference type="GO" id="GO:0006189">
    <property type="term" value="P:'de novo' IMP biosynthetic process"/>
    <property type="evidence" value="ECO:0007669"/>
    <property type="project" value="UniProtKB-UniRule"/>
</dbReference>
<dbReference type="SUPFAM" id="SSF82697">
    <property type="entry name" value="PurS-like"/>
    <property type="match status" value="1"/>
</dbReference>
<organism evidence="16 17">
    <name type="scientific">Spongiibacter pelagi</name>
    <dbReference type="NCBI Taxonomy" id="2760804"/>
    <lineage>
        <taxon>Bacteria</taxon>
        <taxon>Pseudomonadati</taxon>
        <taxon>Pseudomonadota</taxon>
        <taxon>Gammaproteobacteria</taxon>
        <taxon>Cellvibrionales</taxon>
        <taxon>Spongiibacteraceae</taxon>
        <taxon>Spongiibacter</taxon>
    </lineage>
</organism>
<evidence type="ECO:0000256" key="8">
    <source>
        <dbReference type="ARBA" id="ARBA00022842"/>
    </source>
</evidence>
<dbReference type="Pfam" id="PF22689">
    <property type="entry name" value="FGAR-AT_PurM_N-like"/>
    <property type="match status" value="1"/>
</dbReference>
<dbReference type="Pfam" id="PF13507">
    <property type="entry name" value="GATase_5"/>
    <property type="match status" value="1"/>
</dbReference>
<dbReference type="FunFam" id="1.10.8.750:FF:000002">
    <property type="entry name" value="Phosphoribosylformylglycinamidine synthase"/>
    <property type="match status" value="1"/>
</dbReference>
<dbReference type="PANTHER" id="PTHR10099">
    <property type="entry name" value="PHOSPHORIBOSYLFORMYLGLYCINAMIDINE SYNTHASE"/>
    <property type="match status" value="1"/>
</dbReference>
<accession>A0A927C284</accession>
<dbReference type="InterPro" id="IPR055181">
    <property type="entry name" value="FGAR-AT_PurM_N-like"/>
</dbReference>
<comment type="similarity">
    <text evidence="2 11">In the N-terminal section; belongs to the FGAMS family.</text>
</comment>
<dbReference type="FunFam" id="3.90.650.10:FF:000002">
    <property type="entry name" value="Phosphoribosylformylglycinamidine synthase"/>
    <property type="match status" value="1"/>
</dbReference>
<dbReference type="FunFam" id="3.30.1330.10:FF:000002">
    <property type="entry name" value="Phosphoribosylformylglycinamidine synthase"/>
    <property type="match status" value="1"/>
</dbReference>
<dbReference type="HAMAP" id="MF_00419">
    <property type="entry name" value="PurL_1"/>
    <property type="match status" value="1"/>
</dbReference>
<comment type="caution">
    <text evidence="11">Lacks conserved residue(s) required for the propagation of feature annotation.</text>
</comment>
<name>A0A927C284_9GAMM</name>
<dbReference type="GO" id="GO:0005737">
    <property type="term" value="C:cytoplasm"/>
    <property type="evidence" value="ECO:0007669"/>
    <property type="project" value="UniProtKB-SubCell"/>
</dbReference>
<comment type="pathway">
    <text evidence="1 11">Purine metabolism; IMP biosynthesis via de novo pathway; 5-amino-1-(5-phospho-D-ribosyl)imidazole from N(2)-formyl-N(1)-(5-phospho-D-ribosyl)glycinamide: step 1/2.</text>
</comment>
<dbReference type="RefSeq" id="WP_190766303.1">
    <property type="nucleotide sequence ID" value="NZ_JACXLD010000008.1"/>
</dbReference>
<dbReference type="InterPro" id="IPR041609">
    <property type="entry name" value="PurL_linker"/>
</dbReference>
<keyword evidence="11" id="KW-0963">Cytoplasm</keyword>
<dbReference type="SUPFAM" id="SSF52317">
    <property type="entry name" value="Class I glutamine amidotransferase-like"/>
    <property type="match status" value="1"/>
</dbReference>
<dbReference type="InterPro" id="IPR036676">
    <property type="entry name" value="PurM-like_C_sf"/>
</dbReference>
<dbReference type="CDD" id="cd02203">
    <property type="entry name" value="PurL_repeat1"/>
    <property type="match status" value="1"/>
</dbReference>
<dbReference type="GO" id="GO:0005524">
    <property type="term" value="F:ATP binding"/>
    <property type="evidence" value="ECO:0007669"/>
    <property type="project" value="UniProtKB-UniRule"/>
</dbReference>
<dbReference type="PANTHER" id="PTHR10099:SF1">
    <property type="entry name" value="PHOSPHORIBOSYLFORMYLGLYCINAMIDINE SYNTHASE"/>
    <property type="match status" value="1"/>
</dbReference>
<feature type="domain" description="PurM-like C-terminal" evidence="12">
    <location>
        <begin position="859"/>
        <end position="987"/>
    </location>
</feature>
<keyword evidence="17" id="KW-1185">Reference proteome</keyword>
<dbReference type="Proteomes" id="UP000610558">
    <property type="component" value="Unassembled WGS sequence"/>
</dbReference>
<evidence type="ECO:0000256" key="9">
    <source>
        <dbReference type="ARBA" id="ARBA00022962"/>
    </source>
</evidence>
<dbReference type="FunFam" id="3.40.50.880:FF:000008">
    <property type="entry name" value="Phosphoribosylformylglycinamidine synthase"/>
    <property type="match status" value="1"/>
</dbReference>
<reference evidence="16" key="1">
    <citation type="submission" date="2020-09" db="EMBL/GenBank/DDBJ databases">
        <authorList>
            <person name="Yoon J.-W."/>
        </authorList>
    </citation>
    <scope>NUCLEOTIDE SEQUENCE</scope>
    <source>
        <strain evidence="16">KMU-158</strain>
    </source>
</reference>
<keyword evidence="7 11" id="KW-0067">ATP-binding</keyword>
<keyword evidence="8 11" id="KW-0460">Magnesium</keyword>
<dbReference type="CDD" id="cd02204">
    <property type="entry name" value="PurL_repeat2"/>
    <property type="match status" value="1"/>
</dbReference>
<comment type="function">
    <text evidence="11">Phosphoribosylformylglycinamidine synthase involved in the purines biosynthetic pathway. Catalyzes the ATP-dependent conversion of formylglycinamide ribonucleotide (FGAR) and glutamine to yield formylglycinamidine ribonucleotide (FGAM) and glutamate.</text>
</comment>
<dbReference type="GO" id="GO:0004642">
    <property type="term" value="F:phosphoribosylformylglycinamidine synthase activity"/>
    <property type="evidence" value="ECO:0007669"/>
    <property type="project" value="UniProtKB-UniRule"/>
</dbReference>
<dbReference type="Gene3D" id="3.40.50.880">
    <property type="match status" value="1"/>
</dbReference>
<evidence type="ECO:0000256" key="3">
    <source>
        <dbReference type="ARBA" id="ARBA00022598"/>
    </source>
</evidence>
<evidence type="ECO:0000259" key="12">
    <source>
        <dbReference type="Pfam" id="PF02769"/>
    </source>
</evidence>
<feature type="domain" description="PurM-like C-terminal" evidence="12">
    <location>
        <begin position="432"/>
        <end position="587"/>
    </location>
</feature>
<evidence type="ECO:0000256" key="11">
    <source>
        <dbReference type="HAMAP-Rule" id="MF_00419"/>
    </source>
</evidence>
<dbReference type="Pfam" id="PF18072">
    <property type="entry name" value="FGAR-AT_linker"/>
    <property type="match status" value="1"/>
</dbReference>
<evidence type="ECO:0000259" key="14">
    <source>
        <dbReference type="Pfam" id="PF18076"/>
    </source>
</evidence>
<dbReference type="InterPro" id="IPR029062">
    <property type="entry name" value="Class_I_gatase-like"/>
</dbReference>
<dbReference type="SUPFAM" id="SSF109736">
    <property type="entry name" value="FGAM synthase PurL, linker domain"/>
    <property type="match status" value="1"/>
</dbReference>
<evidence type="ECO:0000256" key="7">
    <source>
        <dbReference type="ARBA" id="ARBA00022840"/>
    </source>
</evidence>
<comment type="subunit">
    <text evidence="11">Monomer.</text>
</comment>
<dbReference type="InterPro" id="IPR036921">
    <property type="entry name" value="PurM-like_N_sf"/>
</dbReference>
<feature type="binding site" evidence="11">
    <location>
        <position position="677"/>
    </location>
    <ligand>
        <name>ATP</name>
        <dbReference type="ChEBI" id="CHEBI:30616"/>
    </ligand>
</feature>
<dbReference type="SMART" id="SM01211">
    <property type="entry name" value="GATase_5"/>
    <property type="match status" value="1"/>
</dbReference>
<protein>
    <recommendedName>
        <fullName evidence="11">Phosphoribosylformylglycinamidine synthase</fullName>
        <shortName evidence="11">FGAM synthase</shortName>
        <shortName evidence="11">FGAMS</shortName>
        <ecNumber evidence="11">6.3.5.3</ecNumber>
    </recommendedName>
    <alternativeName>
        <fullName evidence="11">Formylglycinamide ribonucleotide amidotransferase</fullName>
        <shortName evidence="11">FGAR amidotransferase</shortName>
        <shortName evidence="11">FGAR-AT</shortName>
    </alternativeName>
</protein>
<dbReference type="Gene3D" id="1.10.8.750">
    <property type="entry name" value="Phosphoribosylformylglycinamidine synthase, linker domain"/>
    <property type="match status" value="1"/>
</dbReference>
<feature type="binding site" evidence="11">
    <location>
        <position position="717"/>
    </location>
    <ligand>
        <name>Mg(2+)</name>
        <dbReference type="ChEBI" id="CHEBI:18420"/>
    </ligand>
</feature>
<dbReference type="InterPro" id="IPR010073">
    <property type="entry name" value="PurL_large"/>
</dbReference>
<gene>
    <name evidence="11 16" type="primary">purL</name>
    <name evidence="16" type="synonym">purI</name>
    <name evidence="16" type="ORF">IB286_13150</name>
</gene>
<feature type="active site" evidence="11">
    <location>
        <position position="1282"/>
    </location>
</feature>
<feature type="binding site" evidence="11">
    <location>
        <position position="678"/>
    </location>
    <ligand>
        <name>Mg(2+)</name>
        <dbReference type="ChEBI" id="CHEBI:18420"/>
    </ligand>
</feature>
<comment type="catalytic activity">
    <reaction evidence="10 11">
        <text>N(2)-formyl-N(1)-(5-phospho-beta-D-ribosyl)glycinamide + L-glutamine + ATP + H2O = 2-formamido-N(1)-(5-O-phospho-beta-D-ribosyl)acetamidine + L-glutamate + ADP + phosphate + H(+)</text>
        <dbReference type="Rhea" id="RHEA:17129"/>
        <dbReference type="ChEBI" id="CHEBI:15377"/>
        <dbReference type="ChEBI" id="CHEBI:15378"/>
        <dbReference type="ChEBI" id="CHEBI:29985"/>
        <dbReference type="ChEBI" id="CHEBI:30616"/>
        <dbReference type="ChEBI" id="CHEBI:43474"/>
        <dbReference type="ChEBI" id="CHEBI:58359"/>
        <dbReference type="ChEBI" id="CHEBI:147286"/>
        <dbReference type="ChEBI" id="CHEBI:147287"/>
        <dbReference type="ChEBI" id="CHEBI:456216"/>
        <dbReference type="EC" id="6.3.5.3"/>
    </reaction>
</comment>
<evidence type="ECO:0000259" key="13">
    <source>
        <dbReference type="Pfam" id="PF18072"/>
    </source>
</evidence>
<evidence type="ECO:0000256" key="5">
    <source>
        <dbReference type="ARBA" id="ARBA00022741"/>
    </source>
</evidence>
<feature type="active site" evidence="11">
    <location>
        <position position="1280"/>
    </location>
</feature>
<feature type="binding site" evidence="11">
    <location>
        <position position="721"/>
    </location>
    <ligand>
        <name>Mg(2+)</name>
        <dbReference type="ChEBI" id="CHEBI:18420"/>
    </ligand>
</feature>
<dbReference type="InterPro" id="IPR040707">
    <property type="entry name" value="FGAR-AT_N"/>
</dbReference>
<keyword evidence="5 11" id="KW-0547">Nucleotide-binding</keyword>
<feature type="domain" description="Phosphoribosylformylglycinamidine synthase N-terminal" evidence="14">
    <location>
        <begin position="35"/>
        <end position="149"/>
    </location>
</feature>
<comment type="subcellular location">
    <subcellularLocation>
        <location evidence="11">Cytoplasm</location>
    </subcellularLocation>
</comment>